<dbReference type="AlphaFoldDB" id="A0A0M2R5A6"/>
<evidence type="ECO:0000256" key="1">
    <source>
        <dbReference type="ARBA" id="ARBA00022475"/>
    </source>
</evidence>
<dbReference type="PATRIC" id="fig|1549748.8.peg.2282"/>
<comment type="pathway">
    <text evidence="11">Cell wall biogenesis; peptidoglycan biosynthesis.</text>
</comment>
<comment type="similarity">
    <text evidence="11">Belongs to the glycosyltransferase 51 family.</text>
</comment>
<evidence type="ECO:0000313" key="14">
    <source>
        <dbReference type="Proteomes" id="UP000034491"/>
    </source>
</evidence>
<keyword evidence="8 11" id="KW-1133">Transmembrane helix</keyword>
<dbReference type="PANTHER" id="PTHR30400:SF0">
    <property type="entry name" value="BIOSYNTHETIC PEPTIDOGLYCAN TRANSGLYCOSYLASE"/>
    <property type="match status" value="1"/>
</dbReference>
<dbReference type="GO" id="GO:0008955">
    <property type="term" value="F:peptidoglycan glycosyltransferase activity"/>
    <property type="evidence" value="ECO:0007669"/>
    <property type="project" value="UniProtKB-UniRule"/>
</dbReference>
<dbReference type="InterPro" id="IPR001264">
    <property type="entry name" value="Glyco_trans_51"/>
</dbReference>
<dbReference type="GO" id="GO:0016763">
    <property type="term" value="F:pentosyltransferase activity"/>
    <property type="evidence" value="ECO:0007669"/>
    <property type="project" value="InterPro"/>
</dbReference>
<keyword evidence="7 11" id="KW-0573">Peptidoglycan synthesis</keyword>
<dbReference type="Gene3D" id="1.10.3810.10">
    <property type="entry name" value="Biosynthetic peptidoglycan transglycosylase-like"/>
    <property type="match status" value="1"/>
</dbReference>
<keyword evidence="4 11" id="KW-0808">Transferase</keyword>
<keyword evidence="10 11" id="KW-0961">Cell wall biogenesis/degradation</keyword>
<dbReference type="STRING" id="1549748.WH95_17530"/>
<dbReference type="EMBL" id="LANI01000029">
    <property type="protein sequence ID" value="KKJ75629.1"/>
    <property type="molecule type" value="Genomic_DNA"/>
</dbReference>
<dbReference type="GO" id="GO:0009274">
    <property type="term" value="C:peptidoglycan-based cell wall"/>
    <property type="evidence" value="ECO:0007669"/>
    <property type="project" value="InterPro"/>
</dbReference>
<evidence type="ECO:0000313" key="13">
    <source>
        <dbReference type="EMBL" id="KKJ75629.1"/>
    </source>
</evidence>
<keyword evidence="5 11" id="KW-0812">Transmembrane</keyword>
<dbReference type="GO" id="GO:0005886">
    <property type="term" value="C:plasma membrane"/>
    <property type="evidence" value="ECO:0007669"/>
    <property type="project" value="UniProtKB-SubCell"/>
</dbReference>
<comment type="function">
    <text evidence="11">Peptidoglycan polymerase that catalyzes glycan chain elongation from lipid-linked precursors.</text>
</comment>
<keyword evidence="1 11" id="KW-1003">Cell membrane</keyword>
<evidence type="ECO:0000256" key="8">
    <source>
        <dbReference type="ARBA" id="ARBA00022989"/>
    </source>
</evidence>
<dbReference type="RefSeq" id="WP_046509648.1">
    <property type="nucleotide sequence ID" value="NZ_LANI01000029.1"/>
</dbReference>
<name>A0A0M2R5A6_9PROT</name>
<dbReference type="SUPFAM" id="SSF53955">
    <property type="entry name" value="Lysozyme-like"/>
    <property type="match status" value="1"/>
</dbReference>
<protein>
    <recommendedName>
        <fullName evidence="11">Biosynthetic peptidoglycan transglycosylase</fullName>
        <ecNumber evidence="11">2.4.99.28</ecNumber>
    </recommendedName>
    <alternativeName>
        <fullName evidence="11">Glycan polymerase</fullName>
    </alternativeName>
    <alternativeName>
        <fullName evidence="11">Peptidoglycan glycosyltransferase MtgA</fullName>
        <shortName evidence="11">PGT</shortName>
    </alternativeName>
</protein>
<dbReference type="GO" id="GO:0009252">
    <property type="term" value="P:peptidoglycan biosynthetic process"/>
    <property type="evidence" value="ECO:0007669"/>
    <property type="project" value="UniProtKB-UniRule"/>
</dbReference>
<reference evidence="13 14" key="1">
    <citation type="submission" date="2015-03" db="EMBL/GenBank/DDBJ databases">
        <title>Genome sequence of Kiloniella sp. P1-1, isolated from the gut microflora of Pacific white shrimp, Penaeus vannamei.</title>
        <authorList>
            <person name="Shao Z."/>
            <person name="Wang L."/>
            <person name="Li X."/>
        </authorList>
    </citation>
    <scope>NUCLEOTIDE SEQUENCE [LARGE SCALE GENOMIC DNA]</scope>
    <source>
        <strain evidence="13 14">P1-1</strain>
    </source>
</reference>
<dbReference type="GO" id="GO:0008360">
    <property type="term" value="P:regulation of cell shape"/>
    <property type="evidence" value="ECO:0007669"/>
    <property type="project" value="UniProtKB-KW"/>
</dbReference>
<accession>A0A0M2R5A6</accession>
<sequence length="221" mass="24800">MKLFFRRLIWLGLLIGGGLPIAIILMYRVAPPLATPLMLIRDDPIHYDFVALEDISPNLVRAVLVSEDQRFCEHTGFDWKQLKIVWDEVLDTGTASRGASTISMQTAKNLFLWPSRSKFRKVLEIPLTIMLEVLLPKHRILEIYLNIAEFGPGIYGAEAAAQAHFTREARKLSALQSARLAAVLPNPLTRSAARPSGNVQKRAEKIMRSMRIAPATLWGCV</sequence>
<keyword evidence="6 11" id="KW-0133">Cell shape</keyword>
<keyword evidence="14" id="KW-1185">Reference proteome</keyword>
<evidence type="ECO:0000256" key="7">
    <source>
        <dbReference type="ARBA" id="ARBA00022984"/>
    </source>
</evidence>
<feature type="domain" description="Glycosyl transferase family 51" evidence="12">
    <location>
        <begin position="47"/>
        <end position="210"/>
    </location>
</feature>
<feature type="transmembrane region" description="Helical" evidence="11">
    <location>
        <begin position="7"/>
        <end position="27"/>
    </location>
</feature>
<comment type="catalytic activity">
    <reaction evidence="11">
        <text>[GlcNAc-(1-&gt;4)-Mur2Ac(oyl-L-Ala-gamma-D-Glu-L-Lys-D-Ala-D-Ala)](n)-di-trans,octa-cis-undecaprenyl diphosphate + beta-D-GlcNAc-(1-&gt;4)-Mur2Ac(oyl-L-Ala-gamma-D-Glu-L-Lys-D-Ala-D-Ala)-di-trans,octa-cis-undecaprenyl diphosphate = [GlcNAc-(1-&gt;4)-Mur2Ac(oyl-L-Ala-gamma-D-Glu-L-Lys-D-Ala-D-Ala)](n+1)-di-trans,octa-cis-undecaprenyl diphosphate + di-trans,octa-cis-undecaprenyl diphosphate + H(+)</text>
        <dbReference type="Rhea" id="RHEA:23708"/>
        <dbReference type="Rhea" id="RHEA-COMP:9602"/>
        <dbReference type="Rhea" id="RHEA-COMP:9603"/>
        <dbReference type="ChEBI" id="CHEBI:15378"/>
        <dbReference type="ChEBI" id="CHEBI:58405"/>
        <dbReference type="ChEBI" id="CHEBI:60033"/>
        <dbReference type="ChEBI" id="CHEBI:78435"/>
        <dbReference type="EC" id="2.4.99.28"/>
    </reaction>
</comment>
<evidence type="ECO:0000256" key="3">
    <source>
        <dbReference type="ARBA" id="ARBA00022676"/>
    </source>
</evidence>
<organism evidence="13 14">
    <name type="scientific">Kiloniella litopenaei</name>
    <dbReference type="NCBI Taxonomy" id="1549748"/>
    <lineage>
        <taxon>Bacteria</taxon>
        <taxon>Pseudomonadati</taxon>
        <taxon>Pseudomonadota</taxon>
        <taxon>Alphaproteobacteria</taxon>
        <taxon>Rhodospirillales</taxon>
        <taxon>Kiloniellaceae</taxon>
        <taxon>Kiloniella</taxon>
    </lineage>
</organism>
<evidence type="ECO:0000256" key="9">
    <source>
        <dbReference type="ARBA" id="ARBA00023136"/>
    </source>
</evidence>
<evidence type="ECO:0000259" key="12">
    <source>
        <dbReference type="Pfam" id="PF00912"/>
    </source>
</evidence>
<dbReference type="EC" id="2.4.99.28" evidence="11"/>
<keyword evidence="9 11" id="KW-0472">Membrane</keyword>
<gene>
    <name evidence="11" type="primary">mtgA</name>
    <name evidence="13" type="ORF">WH95_17530</name>
</gene>
<dbReference type="InterPro" id="IPR023346">
    <property type="entry name" value="Lysozyme-like_dom_sf"/>
</dbReference>
<comment type="subcellular location">
    <subcellularLocation>
        <location evidence="11">Cell inner membrane</location>
        <topology evidence="11">Single-pass membrane protein</topology>
    </subcellularLocation>
</comment>
<evidence type="ECO:0000256" key="4">
    <source>
        <dbReference type="ARBA" id="ARBA00022679"/>
    </source>
</evidence>
<keyword evidence="3 11" id="KW-0328">Glycosyltransferase</keyword>
<dbReference type="Pfam" id="PF00912">
    <property type="entry name" value="Transgly"/>
    <property type="match status" value="1"/>
</dbReference>
<dbReference type="GO" id="GO:0071555">
    <property type="term" value="P:cell wall organization"/>
    <property type="evidence" value="ECO:0007669"/>
    <property type="project" value="UniProtKB-KW"/>
</dbReference>
<dbReference type="NCBIfam" id="TIGR02070">
    <property type="entry name" value="mono_pep_trsgly"/>
    <property type="match status" value="1"/>
</dbReference>
<dbReference type="Proteomes" id="UP000034491">
    <property type="component" value="Unassembled WGS sequence"/>
</dbReference>
<evidence type="ECO:0000256" key="11">
    <source>
        <dbReference type="HAMAP-Rule" id="MF_00766"/>
    </source>
</evidence>
<proteinExistence type="inferred from homology"/>
<evidence type="ECO:0000256" key="6">
    <source>
        <dbReference type="ARBA" id="ARBA00022960"/>
    </source>
</evidence>
<dbReference type="PANTHER" id="PTHR30400">
    <property type="entry name" value="MONOFUNCTIONAL BIOSYNTHETIC PEPTIDOGLYCAN TRANSGLYCOSYLASE"/>
    <property type="match status" value="1"/>
</dbReference>
<dbReference type="OrthoDB" id="9766909at2"/>
<dbReference type="InterPro" id="IPR036950">
    <property type="entry name" value="PBP_transglycosylase"/>
</dbReference>
<keyword evidence="2 11" id="KW-0997">Cell inner membrane</keyword>
<dbReference type="InterPro" id="IPR011812">
    <property type="entry name" value="Pep_trsgly"/>
</dbReference>
<dbReference type="HAMAP" id="MF_00766">
    <property type="entry name" value="PGT_MtgA"/>
    <property type="match status" value="1"/>
</dbReference>
<evidence type="ECO:0000256" key="2">
    <source>
        <dbReference type="ARBA" id="ARBA00022519"/>
    </source>
</evidence>
<evidence type="ECO:0000256" key="5">
    <source>
        <dbReference type="ARBA" id="ARBA00022692"/>
    </source>
</evidence>
<comment type="caution">
    <text evidence="13">The sequence shown here is derived from an EMBL/GenBank/DDBJ whole genome shotgun (WGS) entry which is preliminary data.</text>
</comment>
<dbReference type="UniPathway" id="UPA00219"/>
<evidence type="ECO:0000256" key="10">
    <source>
        <dbReference type="ARBA" id="ARBA00023316"/>
    </source>
</evidence>